<feature type="compositionally biased region" description="Basic and acidic residues" evidence="2">
    <location>
        <begin position="505"/>
        <end position="519"/>
    </location>
</feature>
<dbReference type="EMBL" id="JAUEPT010000031">
    <property type="protein sequence ID" value="KAK0441057.1"/>
    <property type="molecule type" value="Genomic_DNA"/>
</dbReference>
<evidence type="ECO:0000313" key="4">
    <source>
        <dbReference type="Proteomes" id="UP001175226"/>
    </source>
</evidence>
<feature type="region of interest" description="Disordered" evidence="2">
    <location>
        <begin position="691"/>
        <end position="774"/>
    </location>
</feature>
<organism evidence="3 4">
    <name type="scientific">Armillaria borealis</name>
    <dbReference type="NCBI Taxonomy" id="47425"/>
    <lineage>
        <taxon>Eukaryota</taxon>
        <taxon>Fungi</taxon>
        <taxon>Dikarya</taxon>
        <taxon>Basidiomycota</taxon>
        <taxon>Agaricomycotina</taxon>
        <taxon>Agaricomycetes</taxon>
        <taxon>Agaricomycetidae</taxon>
        <taxon>Agaricales</taxon>
        <taxon>Marasmiineae</taxon>
        <taxon>Physalacriaceae</taxon>
        <taxon>Armillaria</taxon>
    </lineage>
</organism>
<keyword evidence="4" id="KW-1185">Reference proteome</keyword>
<evidence type="ECO:0000313" key="3">
    <source>
        <dbReference type="EMBL" id="KAK0441057.1"/>
    </source>
</evidence>
<evidence type="ECO:0000256" key="1">
    <source>
        <dbReference type="SAM" id="Coils"/>
    </source>
</evidence>
<feature type="coiled-coil region" evidence="1">
    <location>
        <begin position="593"/>
        <end position="620"/>
    </location>
</feature>
<keyword evidence="1" id="KW-0175">Coiled coil</keyword>
<dbReference type="Proteomes" id="UP001175226">
    <property type="component" value="Unassembled WGS sequence"/>
</dbReference>
<accession>A0AA39JFC6</accession>
<feature type="region of interest" description="Disordered" evidence="2">
    <location>
        <begin position="498"/>
        <end position="525"/>
    </location>
</feature>
<proteinExistence type="predicted"/>
<comment type="caution">
    <text evidence="3">The sequence shown here is derived from an EMBL/GenBank/DDBJ whole genome shotgun (WGS) entry which is preliminary data.</text>
</comment>
<protein>
    <submittedName>
        <fullName evidence="3">Uncharacterized protein</fullName>
    </submittedName>
</protein>
<sequence>MYPNPGLSITGRSMFNSDAHLTRQALRPDASTSNNPPRQAPSIPKDVTSRRDEPRFLQYRAKMMSLNKDTDGGLAGLLEKVKEWAAQAPSTESPHLRDKRTRVMEKYELTVLAVCPTMDVNDLWLDTTIRQYTAIFLHLVQCTRGRNSEHITATTLLHTGRMFAYCVAKYCRNKDGEAIGMRELCQGGLFRYIENFDAYLIDKYKLERFISTEKPRFGKLEVLLLIREALKNTETYGPCRIVAIQRIIICLISFFTGVRPSTLGPSHKDYKTQGKFMRLQDVRIFTTGKPLQFRVILRTNAYKGHNGTVGQERRIVFNPVQNWYNLAFDVSLYIVMHLFARKALKGIKDFDTLRKFKGSEIPIEDAKKLLPFLLAMDPGGRNLKEDEPIMAKAVSASFRTLCRNAYMPPCGTYATRRGLADYYNTVMGQAAAELVLGHFRPGCLNSYVRGVEGIDMVGHALEELPEALSPNVKHALELHSIHSVAVTAMVALFHSEQHSPLQTEGTKETGTEPVEKSKTGSEITNNVKLTEDQMLEIELLPEMCELLDAAAKALENFKALYENTRSKAGVKYDSIGQLHNFIKASTLRSDVDEETVEKVRQEAKDAAEALRKKRQLLRKRAVATIRRGQEETRQATELGTFDERAKARQMLQSQNILALGRSANPPDVRSRILGLRDEQLNEIRSLPEQERIARLESQEEEEDEGNEEVDKDPRLKNILAVIHAKSTAAARRHSEDDNDDDDNEQTVSSTIDNVPFEECHPSTPCQSSGSSKPPLRLVVRDLSYQEHEETVPDNIIPCNDEQVRVALWHMLMAPVTVSQEIDSMVAAESKKDKRRAGEKTYICEQCLAFKHDSTRSKRLWTRGHLQRHLLNQHTEWDNLELKMVIGRTYTSFKCPSKACNFKASSIPKVRRHCVESKQCPERPRFRDMKARHVMREKYMSDENIQRPHVKTKIVLPTTPVLPLESRLEAFCKNKVSALGYADLLHLIFC</sequence>
<evidence type="ECO:0000256" key="2">
    <source>
        <dbReference type="SAM" id="MobiDB-lite"/>
    </source>
</evidence>
<name>A0AA39JFC6_9AGAR</name>
<feature type="region of interest" description="Disordered" evidence="2">
    <location>
        <begin position="26"/>
        <end position="51"/>
    </location>
</feature>
<feature type="compositionally biased region" description="Acidic residues" evidence="2">
    <location>
        <begin position="698"/>
        <end position="710"/>
    </location>
</feature>
<gene>
    <name evidence="3" type="ORF">EV421DRAFT_1904979</name>
</gene>
<dbReference type="AlphaFoldDB" id="A0AA39JFC6"/>
<reference evidence="3" key="1">
    <citation type="submission" date="2023-06" db="EMBL/GenBank/DDBJ databases">
        <authorList>
            <consortium name="Lawrence Berkeley National Laboratory"/>
            <person name="Ahrendt S."/>
            <person name="Sahu N."/>
            <person name="Indic B."/>
            <person name="Wong-Bajracharya J."/>
            <person name="Merenyi Z."/>
            <person name="Ke H.-M."/>
            <person name="Monk M."/>
            <person name="Kocsube S."/>
            <person name="Drula E."/>
            <person name="Lipzen A."/>
            <person name="Balint B."/>
            <person name="Henrissat B."/>
            <person name="Andreopoulos B."/>
            <person name="Martin F.M."/>
            <person name="Harder C.B."/>
            <person name="Rigling D."/>
            <person name="Ford K.L."/>
            <person name="Foster G.D."/>
            <person name="Pangilinan J."/>
            <person name="Papanicolaou A."/>
            <person name="Barry K."/>
            <person name="LaButti K."/>
            <person name="Viragh M."/>
            <person name="Koriabine M."/>
            <person name="Yan M."/>
            <person name="Riley R."/>
            <person name="Champramary S."/>
            <person name="Plett K.L."/>
            <person name="Tsai I.J."/>
            <person name="Slot J."/>
            <person name="Sipos G."/>
            <person name="Plett J."/>
            <person name="Nagy L.G."/>
            <person name="Grigoriev I.V."/>
        </authorList>
    </citation>
    <scope>NUCLEOTIDE SEQUENCE</scope>
    <source>
        <strain evidence="3">FPL87.14</strain>
    </source>
</reference>